<name>A0A9X1TVY1_9SPHN</name>
<dbReference type="AlphaFoldDB" id="A0A9X1TVY1"/>
<dbReference type="Proteomes" id="UP001139410">
    <property type="component" value="Unassembled WGS sequence"/>
</dbReference>
<proteinExistence type="predicted"/>
<dbReference type="RefSeq" id="WP_235067113.1">
    <property type="nucleotide sequence ID" value="NZ_JAKFGM010000001.1"/>
</dbReference>
<evidence type="ECO:0000313" key="1">
    <source>
        <dbReference type="EMBL" id="MCF2514659.1"/>
    </source>
</evidence>
<sequence length="132" mass="13504">MIPVALLLAACSQQVKDPSIPTGSYAGQGRDRLCIAGEAGNYRGGLIAFGDGETNCSASGRLLAEGGKYVLVPRGEGDCRIPLEIKANLVRVGQPPAACAYYCGPGAEMAGRAFNKADMGSQAVDLAGDPLC</sequence>
<gene>
    <name evidence="1" type="ORF">LVY65_06220</name>
</gene>
<organism evidence="1 2">
    <name type="scientific">Sphingomonas cremea</name>
    <dbReference type="NCBI Taxonomy" id="2904799"/>
    <lineage>
        <taxon>Bacteria</taxon>
        <taxon>Pseudomonadati</taxon>
        <taxon>Pseudomonadota</taxon>
        <taxon>Alphaproteobacteria</taxon>
        <taxon>Sphingomonadales</taxon>
        <taxon>Sphingomonadaceae</taxon>
        <taxon>Sphingomonas</taxon>
    </lineage>
</organism>
<evidence type="ECO:0000313" key="2">
    <source>
        <dbReference type="Proteomes" id="UP001139410"/>
    </source>
</evidence>
<protein>
    <submittedName>
        <fullName evidence="1">Uncharacterized protein</fullName>
    </submittedName>
</protein>
<accession>A0A9X1TVY1</accession>
<dbReference type="EMBL" id="JAKFGM010000001">
    <property type="protein sequence ID" value="MCF2514659.1"/>
    <property type="molecule type" value="Genomic_DNA"/>
</dbReference>
<reference evidence="1" key="1">
    <citation type="submission" date="2022-01" db="EMBL/GenBank/DDBJ databases">
        <authorList>
            <person name="Jo J.-H."/>
            <person name="Im W.-T."/>
        </authorList>
    </citation>
    <scope>NUCLEOTIDE SEQUENCE</scope>
    <source>
        <strain evidence="1">G124</strain>
    </source>
</reference>
<keyword evidence="2" id="KW-1185">Reference proteome</keyword>
<comment type="caution">
    <text evidence="1">The sequence shown here is derived from an EMBL/GenBank/DDBJ whole genome shotgun (WGS) entry which is preliminary data.</text>
</comment>